<reference evidence="13 14" key="3">
    <citation type="journal article" date="2019" name="Nat. Microbiol.">
        <title>Genomic variation and strain-specific functional adaptation in the human gut microbiome during early life.</title>
        <authorList>
            <person name="Vatanen T."/>
            <person name="Plichta D.R."/>
            <person name="Somani J."/>
            <person name="Munch P.C."/>
            <person name="Arthur T.D."/>
            <person name="Hall A.B."/>
            <person name="Rudolf S."/>
            <person name="Oakeley E.J."/>
            <person name="Ke X."/>
            <person name="Young R.A."/>
            <person name="Haiser H.J."/>
            <person name="Kolde R."/>
            <person name="Yassour M."/>
            <person name="Luopajarvi K."/>
            <person name="Siljander H."/>
            <person name="Virtanen S.M."/>
            <person name="Ilonen J."/>
            <person name="Uibo R."/>
            <person name="Tillmann V."/>
            <person name="Mokurov S."/>
            <person name="Dorshakova N."/>
            <person name="Porter J.A."/>
            <person name="McHardy A.C."/>
            <person name="Lahdesmaki H."/>
            <person name="Vlamakis H."/>
            <person name="Huttenhower C."/>
            <person name="Knip M."/>
            <person name="Xavier R.J."/>
        </authorList>
    </citation>
    <scope>NUCLEOTIDE SEQUENCE [LARGE SCALE GENOMIC DNA]</scope>
    <source>
        <strain evidence="10 13">RJX1047</strain>
        <strain evidence="11 14">RJX1052</strain>
    </source>
</reference>
<gene>
    <name evidence="2" type="ORF">CE91St7_32280</name>
    <name evidence="9" type="ORF">DWW04_10430</name>
    <name evidence="10" type="ORF">E1I98_07670</name>
    <name evidence="11" type="ORF">E1J06_08355</name>
    <name evidence="6" type="ORF">F2Y51_00670</name>
    <name evidence="5" type="ORF">F2Y58_13645</name>
    <name evidence="4" type="ORF">F2Y61_04780</name>
    <name evidence="3" type="ORF">F2Z07_13210</name>
    <name evidence="7" type="ORF">KSU80_11800</name>
    <name evidence="8" type="ORF">RVH45_03985</name>
</gene>
<proteinExistence type="predicted"/>
<evidence type="ECO:0000313" key="11">
    <source>
        <dbReference type="EMBL" id="TDB07425.1"/>
    </source>
</evidence>
<feature type="chain" id="PRO_5014216724" description="Porin" evidence="1">
    <location>
        <begin position="22"/>
        <end position="444"/>
    </location>
</feature>
<evidence type="ECO:0000313" key="10">
    <source>
        <dbReference type="EMBL" id="TDA76239.1"/>
    </source>
</evidence>
<dbReference type="EMBL" id="JAHOAX010000010">
    <property type="protein sequence ID" value="MBV3123860.1"/>
    <property type="molecule type" value="Genomic_DNA"/>
</dbReference>
<organism evidence="9 12">
    <name type="scientific">Phocaeicola dorei</name>
    <dbReference type="NCBI Taxonomy" id="357276"/>
    <lineage>
        <taxon>Bacteria</taxon>
        <taxon>Pseudomonadati</taxon>
        <taxon>Bacteroidota</taxon>
        <taxon>Bacteroidia</taxon>
        <taxon>Bacteroidales</taxon>
        <taxon>Bacteroidaceae</taxon>
        <taxon>Phocaeicola</taxon>
    </lineage>
</organism>
<evidence type="ECO:0000313" key="7">
    <source>
        <dbReference type="EMBL" id="MBV3123860.1"/>
    </source>
</evidence>
<evidence type="ECO:0000313" key="4">
    <source>
        <dbReference type="EMBL" id="KAA5385156.1"/>
    </source>
</evidence>
<evidence type="ECO:0000313" key="3">
    <source>
        <dbReference type="EMBL" id="KAA5318600.1"/>
    </source>
</evidence>
<dbReference type="RefSeq" id="WP_007843907.1">
    <property type="nucleotide sequence ID" value="NZ_BAABYF010000001.1"/>
</dbReference>
<reference evidence="2" key="5">
    <citation type="submission" date="2022-01" db="EMBL/GenBank/DDBJ databases">
        <title>Novel bile acid biosynthetic pathways are enriched in the microbiome of centenarians.</title>
        <authorList>
            <person name="Sato Y."/>
            <person name="Atarashi K."/>
            <person name="Plichta R.D."/>
            <person name="Arai Y."/>
            <person name="Sasajima S."/>
            <person name="Kearney M.S."/>
            <person name="Suda W."/>
            <person name="Takeshita K."/>
            <person name="Sasaki T."/>
            <person name="Okamoto S."/>
            <person name="Skelly N.A."/>
            <person name="Okamura Y."/>
            <person name="Vlamakis H."/>
            <person name="Li Y."/>
            <person name="Tanoue T."/>
            <person name="Takei H."/>
            <person name="Nittono H."/>
            <person name="Narushima S."/>
            <person name="Irie J."/>
            <person name="Itoh H."/>
            <person name="Moriya K."/>
            <person name="Sugiura Y."/>
            <person name="Suematsu M."/>
            <person name="Moritoki N."/>
            <person name="Shibata S."/>
            <person name="Littman R.D."/>
            <person name="Fischbach A.M."/>
            <person name="Uwamino Y."/>
            <person name="Inoue T."/>
            <person name="Honda A."/>
            <person name="Hattori M."/>
            <person name="Murai T."/>
            <person name="Xavier J.R."/>
            <person name="Hirose N."/>
            <person name="Honda K."/>
        </authorList>
    </citation>
    <scope>NUCLEOTIDE SEQUENCE</scope>
    <source>
        <strain evidence="2">CE91-St7</strain>
    </source>
</reference>
<comment type="caution">
    <text evidence="9">The sequence shown here is derived from an EMBL/GenBank/DDBJ whole genome shotgun (WGS) entry which is preliminary data.</text>
</comment>
<evidence type="ECO:0000313" key="9">
    <source>
        <dbReference type="EMBL" id="RGV77080.1"/>
    </source>
</evidence>
<dbReference type="EMBL" id="VVYY01000011">
    <property type="protein sequence ID" value="KAA5396883.1"/>
    <property type="molecule type" value="Genomic_DNA"/>
</dbReference>
<reference evidence="7" key="4">
    <citation type="submission" date="2021-06" db="EMBL/GenBank/DDBJ databases">
        <title>Collection of gut derived symbiotic bacterial strains cultured from healthy donors.</title>
        <authorList>
            <person name="Lin H."/>
            <person name="Littmann E."/>
            <person name="Pamer E.G."/>
        </authorList>
    </citation>
    <scope>NUCLEOTIDE SEQUENCE</scope>
    <source>
        <strain evidence="7">MSK.5.10</strain>
    </source>
</reference>
<dbReference type="KEGG" id="bdh:GV66_15145"/>
<evidence type="ECO:0000313" key="14">
    <source>
        <dbReference type="Proteomes" id="UP000294834"/>
    </source>
</evidence>
<dbReference type="Proteomes" id="UP001181086">
    <property type="component" value="Unassembled WGS sequence"/>
</dbReference>
<reference evidence="9 12" key="1">
    <citation type="submission" date="2018-08" db="EMBL/GenBank/DDBJ databases">
        <title>A genome reference for cultivated species of the human gut microbiota.</title>
        <authorList>
            <person name="Zou Y."/>
            <person name="Xue W."/>
            <person name="Luo G."/>
        </authorList>
    </citation>
    <scope>NUCLEOTIDE SEQUENCE [LARGE SCALE GENOMIC DNA]</scope>
    <source>
        <strain evidence="9 12">AF14-1AC</strain>
    </source>
</reference>
<evidence type="ECO:0008006" key="19">
    <source>
        <dbReference type="Google" id="ProtNLM"/>
    </source>
</evidence>
<dbReference type="AlphaFoldDB" id="A0A076J386"/>
<evidence type="ECO:0000313" key="6">
    <source>
        <dbReference type="EMBL" id="KAA5407944.1"/>
    </source>
</evidence>
<dbReference type="Proteomes" id="UP000294834">
    <property type="component" value="Unassembled WGS sequence"/>
</dbReference>
<reference evidence="8" key="6">
    <citation type="submission" date="2023-10" db="EMBL/GenBank/DDBJ databases">
        <title>Genome of Potential pathogenic bacteria in Crohn's disease.</title>
        <authorList>
            <person name="Rodriguez-Palacios A."/>
        </authorList>
    </citation>
    <scope>NUCLEOTIDE SEQUENCE</scope>
    <source>
        <strain evidence="8">CavFT-hAR62</strain>
    </source>
</reference>
<dbReference type="EMBL" id="VVZA01000001">
    <property type="protein sequence ID" value="KAA5407944.1"/>
    <property type="molecule type" value="Genomic_DNA"/>
</dbReference>
<dbReference type="EMBL" id="SLTU01000001">
    <property type="protein sequence ID" value="TDA76239.1"/>
    <property type="molecule type" value="Genomic_DNA"/>
</dbReference>
<keyword evidence="1" id="KW-0732">Signal</keyword>
<feature type="signal peptide" evidence="1">
    <location>
        <begin position="1"/>
        <end position="21"/>
    </location>
</feature>
<dbReference type="Proteomes" id="UP000294527">
    <property type="component" value="Unassembled WGS sequence"/>
</dbReference>
<dbReference type="EMBL" id="BQOB01000001">
    <property type="protein sequence ID" value="GKH82344.1"/>
    <property type="molecule type" value="Genomic_DNA"/>
</dbReference>
<reference evidence="15 16" key="2">
    <citation type="journal article" date="2019" name="Nat. Med.">
        <title>A library of human gut bacterial isolates paired with longitudinal multiomics data enables mechanistic microbiome research.</title>
        <authorList>
            <person name="Poyet M."/>
            <person name="Groussin M."/>
            <person name="Gibbons S.M."/>
            <person name="Avila-Pacheco J."/>
            <person name="Jiang X."/>
            <person name="Kearney S.M."/>
            <person name="Perrotta A.R."/>
            <person name="Berdy B."/>
            <person name="Zhao S."/>
            <person name="Lieberman T.D."/>
            <person name="Swanson P.K."/>
            <person name="Smith M."/>
            <person name="Roesemann S."/>
            <person name="Alexander J.E."/>
            <person name="Rich S.A."/>
            <person name="Livny J."/>
            <person name="Vlamakis H."/>
            <person name="Clish C."/>
            <person name="Bullock K."/>
            <person name="Deik A."/>
            <person name="Scott J."/>
            <person name="Pierce K.A."/>
            <person name="Xavier R.J."/>
            <person name="Alm E.J."/>
        </authorList>
    </citation>
    <scope>NUCLEOTIDE SEQUENCE [LARGE SCALE GENOMIC DNA]</scope>
    <source>
        <strain evidence="5 17">BIOML-A1</strain>
        <strain evidence="3 18">BIOML-A25</strain>
        <strain evidence="6 16">BIOML-A4</strain>
        <strain evidence="4 15">BIOML-A5</strain>
    </source>
</reference>
<dbReference type="Gene3D" id="2.40.160.10">
    <property type="entry name" value="Porin"/>
    <property type="match status" value="1"/>
</dbReference>
<dbReference type="Proteomes" id="UP000441162">
    <property type="component" value="Unassembled WGS sequence"/>
</dbReference>
<dbReference type="EMBL" id="VVZV01000013">
    <property type="protein sequence ID" value="KAA5318600.1"/>
    <property type="molecule type" value="Genomic_DNA"/>
</dbReference>
<evidence type="ECO:0000313" key="17">
    <source>
        <dbReference type="Proteomes" id="UP000481616"/>
    </source>
</evidence>
<evidence type="ECO:0000313" key="5">
    <source>
        <dbReference type="EMBL" id="KAA5396883.1"/>
    </source>
</evidence>
<evidence type="ECO:0000313" key="16">
    <source>
        <dbReference type="Proteomes" id="UP000441162"/>
    </source>
</evidence>
<dbReference type="Proteomes" id="UP000481700">
    <property type="component" value="Unassembled WGS sequence"/>
</dbReference>
<dbReference type="EMBL" id="SLTX01000001">
    <property type="protein sequence ID" value="TDB07425.1"/>
    <property type="molecule type" value="Genomic_DNA"/>
</dbReference>
<dbReference type="Proteomes" id="UP000777173">
    <property type="component" value="Unassembled WGS sequence"/>
</dbReference>
<evidence type="ECO:0000313" key="12">
    <source>
        <dbReference type="Proteomes" id="UP000283678"/>
    </source>
</evidence>
<evidence type="ECO:0000313" key="18">
    <source>
        <dbReference type="Proteomes" id="UP000481700"/>
    </source>
</evidence>
<evidence type="ECO:0000313" key="13">
    <source>
        <dbReference type="Proteomes" id="UP000294527"/>
    </source>
</evidence>
<dbReference type="Proteomes" id="UP000283678">
    <property type="component" value="Unassembled WGS sequence"/>
</dbReference>
<name>A0A076J386_9BACT</name>
<protein>
    <recommendedName>
        <fullName evidence="19">Porin</fullName>
    </recommendedName>
</protein>
<dbReference type="KEGG" id="bdo:EL88_07220"/>
<dbReference type="Proteomes" id="UP000347681">
    <property type="component" value="Unassembled WGS sequence"/>
</dbReference>
<dbReference type="eggNOG" id="COG1730">
    <property type="taxonomic scope" value="Bacteria"/>
</dbReference>
<dbReference type="EMBL" id="JAWDEV010000001">
    <property type="protein sequence ID" value="MDU0269069.1"/>
    <property type="molecule type" value="Genomic_DNA"/>
</dbReference>
<evidence type="ECO:0000313" key="8">
    <source>
        <dbReference type="EMBL" id="MDU0269069.1"/>
    </source>
</evidence>
<dbReference type="EMBL" id="QRZL01000009">
    <property type="protein sequence ID" value="RGV77080.1"/>
    <property type="molecule type" value="Genomic_DNA"/>
</dbReference>
<evidence type="ECO:0000313" key="15">
    <source>
        <dbReference type="Proteomes" id="UP000347681"/>
    </source>
</evidence>
<dbReference type="SUPFAM" id="SSF56935">
    <property type="entry name" value="Porins"/>
    <property type="match status" value="1"/>
</dbReference>
<dbReference type="EMBL" id="VVZB01000002">
    <property type="protein sequence ID" value="KAA5385156.1"/>
    <property type="molecule type" value="Genomic_DNA"/>
</dbReference>
<dbReference type="Proteomes" id="UP001055104">
    <property type="component" value="Unassembled WGS sequence"/>
</dbReference>
<evidence type="ECO:0000313" key="2">
    <source>
        <dbReference type="EMBL" id="GKH82344.1"/>
    </source>
</evidence>
<dbReference type="Proteomes" id="UP000481616">
    <property type="component" value="Unassembled WGS sequence"/>
</dbReference>
<sequence length="444" mass="50190">MKRKVLLFSLCLSACLANSYAEKATSIDKDNTEKTTEEEPKKKSRLTLGGYGEAVYTRNFYSDNMYRYSKADSYKDSDGHGRVDLPHVVIMIGYDFGKGWSMGSEIEFEHGGTESAIEVEDEEAGEFEKEIERGGEVALEQFWIQKSFCSGFNIRAGHIIVPIGQINNAHLPTQFFTVYRPEGENTIMPCTWHETGLSVWGRIGDWRYEAMVIPALNANMFNHSGWIHDGSASAYEFKVANNLAGAARIDNYSVKGLRMGISGYIGNSFQNDIIKDEKSTKYKDVKGTVVIGAFDFDYNDHNWVVRGNFDYGHLGDADLISTHNKSQDNSTQSPYPHTAVGKTAIAAGIEAGYDIFSQVKKMRDNGKKLYVFGRYEYYDSYHKAAKGFSKYEWTKKQRMAVGLNYYPMKDIVVKAEYSKRFLKSQYNNEPSFSLGIAYAGFFIK</sequence>
<evidence type="ECO:0000256" key="1">
    <source>
        <dbReference type="SAM" id="SignalP"/>
    </source>
</evidence>
<dbReference type="InterPro" id="IPR023614">
    <property type="entry name" value="Porin_dom_sf"/>
</dbReference>
<accession>A0A076J386</accession>